<dbReference type="AlphaFoldDB" id="A0A7J0BKN5"/>
<sequence>MNDSMFSDETSRLFLLCTIELSTAVFRGLADTDCLALCEDGLADLHPLYKADKGNLAELCEKIAELEQLCDSHAEDRSGFCQLCSTEYVRLFVSNREGVPVPLYASCHTAGHRDHQVMAAPALAMQQRLNAVGLKTSGESNEPPDHISIQLEYLYYLLSTGWRDHDEIALENAADFVRNDMLPWVEELKAKLESHDRCGLYAGTAGVLTTLLKYVAA</sequence>
<dbReference type="SUPFAM" id="SSF89155">
    <property type="entry name" value="TorD-like"/>
    <property type="match status" value="1"/>
</dbReference>
<evidence type="ECO:0000313" key="3">
    <source>
        <dbReference type="EMBL" id="GFM33695.1"/>
    </source>
</evidence>
<accession>A0A7J0BKN5</accession>
<evidence type="ECO:0000256" key="1">
    <source>
        <dbReference type="ARBA" id="ARBA00023186"/>
    </source>
</evidence>
<dbReference type="Gene3D" id="1.10.3480.10">
    <property type="entry name" value="TorD-like"/>
    <property type="match status" value="1"/>
</dbReference>
<feature type="coiled-coil region" evidence="2">
    <location>
        <begin position="49"/>
        <end position="76"/>
    </location>
</feature>
<keyword evidence="4" id="KW-1185">Reference proteome</keyword>
<dbReference type="Proteomes" id="UP000503840">
    <property type="component" value="Unassembled WGS sequence"/>
</dbReference>
<proteinExistence type="predicted"/>
<dbReference type="PANTHER" id="PTHR34227">
    <property type="entry name" value="CHAPERONE PROTEIN YCDY"/>
    <property type="match status" value="1"/>
</dbReference>
<evidence type="ECO:0000256" key="2">
    <source>
        <dbReference type="SAM" id="Coils"/>
    </source>
</evidence>
<keyword evidence="1" id="KW-0143">Chaperone</keyword>
<keyword evidence="2" id="KW-0175">Coiled coil</keyword>
<comment type="caution">
    <text evidence="3">The sequence shown here is derived from an EMBL/GenBank/DDBJ whole genome shotgun (WGS) entry which is preliminary data.</text>
</comment>
<evidence type="ECO:0000313" key="4">
    <source>
        <dbReference type="Proteomes" id="UP000503840"/>
    </source>
</evidence>
<dbReference type="EMBL" id="BLVO01000013">
    <property type="protein sequence ID" value="GFM33695.1"/>
    <property type="molecule type" value="Genomic_DNA"/>
</dbReference>
<reference evidence="3 4" key="1">
    <citation type="submission" date="2020-05" db="EMBL/GenBank/DDBJ databases">
        <title>Draft genome sequence of Desulfovibrio sp. strain HN2T.</title>
        <authorList>
            <person name="Ueno A."/>
            <person name="Tamazawa S."/>
            <person name="Tamamura S."/>
            <person name="Murakami T."/>
            <person name="Kiyama T."/>
            <person name="Inomata H."/>
            <person name="Amano Y."/>
            <person name="Miyakawa K."/>
            <person name="Tamaki H."/>
            <person name="Naganuma T."/>
            <person name="Kaneko K."/>
        </authorList>
    </citation>
    <scope>NUCLEOTIDE SEQUENCE [LARGE SCALE GENOMIC DNA]</scope>
    <source>
        <strain evidence="3 4">HN2</strain>
    </source>
</reference>
<dbReference type="Pfam" id="PF02613">
    <property type="entry name" value="Nitrate_red_del"/>
    <property type="match status" value="1"/>
</dbReference>
<dbReference type="InterPro" id="IPR020945">
    <property type="entry name" value="DMSO/NO3_reduct_chaperone"/>
</dbReference>
<dbReference type="RefSeq" id="WP_174405334.1">
    <property type="nucleotide sequence ID" value="NZ_BLVO01000013.1"/>
</dbReference>
<dbReference type="InterPro" id="IPR050289">
    <property type="entry name" value="TorD/DmsD_chaperones"/>
</dbReference>
<gene>
    <name evidence="3" type="ORF">DSM101010T_20600</name>
</gene>
<protein>
    <recommendedName>
        <fullName evidence="5">Chaperone protein TorD</fullName>
    </recommendedName>
</protein>
<organism evidence="3 4">
    <name type="scientific">Desulfovibrio subterraneus</name>
    <dbReference type="NCBI Taxonomy" id="2718620"/>
    <lineage>
        <taxon>Bacteria</taxon>
        <taxon>Pseudomonadati</taxon>
        <taxon>Thermodesulfobacteriota</taxon>
        <taxon>Desulfovibrionia</taxon>
        <taxon>Desulfovibrionales</taxon>
        <taxon>Desulfovibrionaceae</taxon>
        <taxon>Desulfovibrio</taxon>
    </lineage>
</organism>
<name>A0A7J0BKN5_9BACT</name>
<dbReference type="PANTHER" id="PTHR34227:SF11">
    <property type="entry name" value="CHAPERONE PROTEIN TORD"/>
    <property type="match status" value="1"/>
</dbReference>
<evidence type="ECO:0008006" key="5">
    <source>
        <dbReference type="Google" id="ProtNLM"/>
    </source>
</evidence>
<dbReference type="InterPro" id="IPR036411">
    <property type="entry name" value="TorD-like_sf"/>
</dbReference>